<sequence length="815" mass="90308">MARTKPKPKPKVARKADAQAAPSESNPYDSFQNKRRRHAVLNERVKGERRNIARSRASATADRTQHLLKEKLTANRSSKFRDARLGGDEGKGTSVQRLVRLRQREAKRSFNLGQEEDLKIRGRPLSSLEDSELRQGTVGSDEEAPDNMDDVVAMGRARKEEAAREREEHERQRSDLDKGFSDIMSQLSFNPPKAARPLDRVEPDSYDKLLKEFVFDKKAVATERTKTPQEIAREKAEKLEALERRRLARADGLAEDVADADEDSDAGDLPKLAVESKGGVEEEGEEGEEEGEEEEVKEQDEELQVSLQDQEKAEEADQTGEGGAGEVDEDDKLGEDCIKLMTDVEAEKVHRNFMKNGKGEEGLPFAPECPQDRLSVERLLEGRGPVTALKLVQRVRTRTAVALSAENRGKLQAFLLALLDYAINVIARSDGDISSRGMMIVHALRRPILELAAEHPREVTDYFLELLKALGPGSAPKARELAALKLVPLLFPVTDFQHPVVTPATLLADHWASQLARLGADIQDLVSEGSMLLCILYELLSPSGKFCSSFFQLGAALLESSANSAASGRQQAAAAAEDLAALLARCLERTAEQAPAAAAVLFQEVLRPAMVRIVGEGRDKVRTALQCLESVSKSLALQGCKPLRMFDAGAVQIKMLDPIFHEEGDRPLKRGMEASATKQLQRKLNQERRAAARQLARDATVVQQLQSRKQEQRRVAGQQERKRVRQLMEVEKQELKQMATEFDKSMNTMFGSYSKTKERKKANRRMAGNATAENPKQAKPKGSKDEGAAAKPQKADAKGPKKAKRSGGKKSKFKR</sequence>
<feature type="compositionally biased region" description="Basic and acidic residues" evidence="8">
    <location>
        <begin position="63"/>
        <end position="91"/>
    </location>
</feature>
<dbReference type="OrthoDB" id="441771at2759"/>
<evidence type="ECO:0000313" key="9">
    <source>
        <dbReference type="EMBL" id="CAE7040366.1"/>
    </source>
</evidence>
<evidence type="ECO:0000256" key="7">
    <source>
        <dbReference type="SAM" id="Coils"/>
    </source>
</evidence>
<feature type="compositionally biased region" description="Acidic residues" evidence="8">
    <location>
        <begin position="140"/>
        <end position="149"/>
    </location>
</feature>
<reference evidence="9" key="1">
    <citation type="submission" date="2021-02" db="EMBL/GenBank/DDBJ databases">
        <authorList>
            <person name="Dougan E. K."/>
            <person name="Rhodes N."/>
            <person name="Thang M."/>
            <person name="Chan C."/>
        </authorList>
    </citation>
    <scope>NUCLEOTIDE SEQUENCE</scope>
</reference>
<keyword evidence="3" id="KW-0690">Ribosome biogenesis</keyword>
<evidence type="ECO:0000313" key="10">
    <source>
        <dbReference type="Proteomes" id="UP000604046"/>
    </source>
</evidence>
<comment type="caution">
    <text evidence="9">The sequence shown here is derived from an EMBL/GenBank/DDBJ whole genome shotgun (WGS) entry which is preliminary data.</text>
</comment>
<comment type="subcellular location">
    <subcellularLocation>
        <location evidence="1">Nucleus</location>
        <location evidence="1">Nucleolus</location>
    </subcellularLocation>
</comment>
<comment type="similarity">
    <text evidence="2">Belongs to the NOP14 family.</text>
</comment>
<feature type="compositionally biased region" description="Basic residues" evidence="8">
    <location>
        <begin position="1"/>
        <end position="13"/>
    </location>
</feature>
<keyword evidence="7" id="KW-0175">Coiled coil</keyword>
<dbReference type="PANTHER" id="PTHR23183:SF0">
    <property type="entry name" value="NUCLEOLAR PROTEIN 14"/>
    <property type="match status" value="1"/>
</dbReference>
<organism evidence="9 10">
    <name type="scientific">Symbiodinium natans</name>
    <dbReference type="NCBI Taxonomy" id="878477"/>
    <lineage>
        <taxon>Eukaryota</taxon>
        <taxon>Sar</taxon>
        <taxon>Alveolata</taxon>
        <taxon>Dinophyceae</taxon>
        <taxon>Suessiales</taxon>
        <taxon>Symbiodiniaceae</taxon>
        <taxon>Symbiodinium</taxon>
    </lineage>
</organism>
<evidence type="ECO:0000256" key="5">
    <source>
        <dbReference type="ARBA" id="ARBA00023242"/>
    </source>
</evidence>
<keyword evidence="10" id="KW-1185">Reference proteome</keyword>
<dbReference type="InterPro" id="IPR007276">
    <property type="entry name" value="Nop14"/>
</dbReference>
<feature type="compositionally biased region" description="Basic and acidic residues" evidence="8">
    <location>
        <begin position="782"/>
        <end position="799"/>
    </location>
</feature>
<feature type="compositionally biased region" description="Basic and acidic residues" evidence="8">
    <location>
        <begin position="157"/>
        <end position="180"/>
    </location>
</feature>
<accession>A0A812IKC7</accession>
<dbReference type="GO" id="GO:0030490">
    <property type="term" value="P:maturation of SSU-rRNA"/>
    <property type="evidence" value="ECO:0007669"/>
    <property type="project" value="TreeGrafter"/>
</dbReference>
<evidence type="ECO:0000256" key="8">
    <source>
        <dbReference type="SAM" id="MobiDB-lite"/>
    </source>
</evidence>
<keyword evidence="5" id="KW-0539">Nucleus</keyword>
<feature type="compositionally biased region" description="Basic and acidic residues" evidence="8">
    <location>
        <begin position="40"/>
        <end position="51"/>
    </location>
</feature>
<feature type="region of interest" description="Disordered" evidence="8">
    <location>
        <begin position="252"/>
        <end position="332"/>
    </location>
</feature>
<protein>
    <submittedName>
        <fullName evidence="9">NOP14 protein</fullName>
    </submittedName>
</protein>
<feature type="region of interest" description="Disordered" evidence="8">
    <location>
        <begin position="110"/>
        <end position="199"/>
    </location>
</feature>
<name>A0A812IKC7_9DINO</name>
<dbReference type="GO" id="GO:0032040">
    <property type="term" value="C:small-subunit processome"/>
    <property type="evidence" value="ECO:0007669"/>
    <property type="project" value="InterPro"/>
</dbReference>
<gene>
    <name evidence="9" type="primary">NOP14</name>
    <name evidence="9" type="ORF">SNAT2548_LOCUS4779</name>
</gene>
<feature type="region of interest" description="Disordered" evidence="8">
    <location>
        <begin position="1"/>
        <end position="98"/>
    </location>
</feature>
<dbReference type="Proteomes" id="UP000604046">
    <property type="component" value="Unassembled WGS sequence"/>
</dbReference>
<feature type="coiled-coil region" evidence="7">
    <location>
        <begin position="677"/>
        <end position="741"/>
    </location>
</feature>
<feature type="compositionally biased region" description="Acidic residues" evidence="8">
    <location>
        <begin position="253"/>
        <end position="266"/>
    </location>
</feature>
<keyword evidence="4" id="KW-0698">rRNA processing</keyword>
<feature type="compositionally biased region" description="Polar residues" evidence="8">
    <location>
        <begin position="22"/>
        <end position="31"/>
    </location>
</feature>
<evidence type="ECO:0000256" key="3">
    <source>
        <dbReference type="ARBA" id="ARBA00022517"/>
    </source>
</evidence>
<dbReference type="GO" id="GO:0030692">
    <property type="term" value="C:Noc4p-Nop14p complex"/>
    <property type="evidence" value="ECO:0007669"/>
    <property type="project" value="TreeGrafter"/>
</dbReference>
<comment type="function">
    <text evidence="6">Involved in nucleolar processing of pre-18S ribosomal RNA. Has a role in the nuclear export of 40S pre-ribosomal subunit to the cytoplasm.</text>
</comment>
<evidence type="ECO:0000256" key="4">
    <source>
        <dbReference type="ARBA" id="ARBA00022552"/>
    </source>
</evidence>
<dbReference type="AlphaFoldDB" id="A0A812IKC7"/>
<feature type="compositionally biased region" description="Acidic residues" evidence="8">
    <location>
        <begin position="281"/>
        <end position="303"/>
    </location>
</feature>
<dbReference type="PANTHER" id="PTHR23183">
    <property type="entry name" value="NOP14"/>
    <property type="match status" value="1"/>
</dbReference>
<feature type="compositionally biased region" description="Basic residues" evidence="8">
    <location>
        <begin position="800"/>
        <end position="815"/>
    </location>
</feature>
<evidence type="ECO:0000256" key="6">
    <source>
        <dbReference type="ARBA" id="ARBA00024695"/>
    </source>
</evidence>
<evidence type="ECO:0000256" key="1">
    <source>
        <dbReference type="ARBA" id="ARBA00004604"/>
    </source>
</evidence>
<proteinExistence type="inferred from homology"/>
<evidence type="ECO:0000256" key="2">
    <source>
        <dbReference type="ARBA" id="ARBA00007466"/>
    </source>
</evidence>
<dbReference type="EMBL" id="CAJNDS010000296">
    <property type="protein sequence ID" value="CAE7040366.1"/>
    <property type="molecule type" value="Genomic_DNA"/>
</dbReference>
<dbReference type="Pfam" id="PF04147">
    <property type="entry name" value="Nop14"/>
    <property type="match status" value="2"/>
</dbReference>
<feature type="region of interest" description="Disordered" evidence="8">
    <location>
        <begin position="750"/>
        <end position="815"/>
    </location>
</feature>